<feature type="chain" id="PRO_5028159343" evidence="2">
    <location>
        <begin position="29"/>
        <end position="123"/>
    </location>
</feature>
<dbReference type="RefSeq" id="XP_020105787.1">
    <property type="nucleotide sequence ID" value="XM_020250198.1"/>
</dbReference>
<dbReference type="Gene3D" id="1.20.58.1040">
    <property type="match status" value="1"/>
</dbReference>
<dbReference type="Proteomes" id="UP000515123">
    <property type="component" value="Linkage group 16"/>
</dbReference>
<keyword evidence="4" id="KW-1185">Reference proteome</keyword>
<accession>A0A6P5GD57</accession>
<gene>
    <name evidence="5" type="primary">LOC109722243</name>
</gene>
<reference evidence="5" key="2">
    <citation type="submission" date="2025-08" db="UniProtKB">
        <authorList>
            <consortium name="RefSeq"/>
        </authorList>
    </citation>
    <scope>IDENTIFICATION</scope>
    <source>
        <tissue evidence="5">Leaf</tissue>
    </source>
</reference>
<dbReference type="GeneID" id="109722243"/>
<dbReference type="PANTHER" id="PTHR31044">
    <property type="entry name" value="BETA-1,3 GLUCANASE"/>
    <property type="match status" value="1"/>
</dbReference>
<dbReference type="AlphaFoldDB" id="A0A6P5GD57"/>
<dbReference type="InterPro" id="IPR044788">
    <property type="entry name" value="X8_dom_prot"/>
</dbReference>
<dbReference type="GO" id="GO:0009506">
    <property type="term" value="C:plasmodesma"/>
    <property type="evidence" value="ECO:0007669"/>
    <property type="project" value="UniProtKB-ARBA"/>
</dbReference>
<protein>
    <submittedName>
        <fullName evidence="5">Major pollen allergen Ole e 10-like isoform X1</fullName>
    </submittedName>
</protein>
<dbReference type="Pfam" id="PF07983">
    <property type="entry name" value="X8"/>
    <property type="match status" value="1"/>
</dbReference>
<dbReference type="PANTHER" id="PTHR31044:SF57">
    <property type="entry name" value="CARBOHYDRATE-BINDING X8 DOMAIN SUPERFAMILY PROTEIN"/>
    <property type="match status" value="1"/>
</dbReference>
<dbReference type="SMART" id="SM00768">
    <property type="entry name" value="X8"/>
    <property type="match status" value="1"/>
</dbReference>
<evidence type="ECO:0000256" key="1">
    <source>
        <dbReference type="ARBA" id="ARBA00022729"/>
    </source>
</evidence>
<name>A0A6P5GD57_ANACO</name>
<reference evidence="4" key="1">
    <citation type="journal article" date="2015" name="Nat. Genet.">
        <title>The pineapple genome and the evolution of CAM photosynthesis.</title>
        <authorList>
            <person name="Ming R."/>
            <person name="VanBuren R."/>
            <person name="Wai C.M."/>
            <person name="Tang H."/>
            <person name="Schatz M.C."/>
            <person name="Bowers J.E."/>
            <person name="Lyons E."/>
            <person name="Wang M.L."/>
            <person name="Chen J."/>
            <person name="Biggers E."/>
            <person name="Zhang J."/>
            <person name="Huang L."/>
            <person name="Zhang L."/>
            <person name="Miao W."/>
            <person name="Zhang J."/>
            <person name="Ye Z."/>
            <person name="Miao C."/>
            <person name="Lin Z."/>
            <person name="Wang H."/>
            <person name="Zhou H."/>
            <person name="Yim W.C."/>
            <person name="Priest H.D."/>
            <person name="Zheng C."/>
            <person name="Woodhouse M."/>
            <person name="Edger P.P."/>
            <person name="Guyot R."/>
            <person name="Guo H.B."/>
            <person name="Guo H."/>
            <person name="Zheng G."/>
            <person name="Singh R."/>
            <person name="Sharma A."/>
            <person name="Min X."/>
            <person name="Zheng Y."/>
            <person name="Lee H."/>
            <person name="Gurtowski J."/>
            <person name="Sedlazeck F.J."/>
            <person name="Harkess A."/>
            <person name="McKain M.R."/>
            <person name="Liao Z."/>
            <person name="Fang J."/>
            <person name="Liu J."/>
            <person name="Zhang X."/>
            <person name="Zhang Q."/>
            <person name="Hu W."/>
            <person name="Qin Y."/>
            <person name="Wang K."/>
            <person name="Chen L.Y."/>
            <person name="Shirley N."/>
            <person name="Lin Y.R."/>
            <person name="Liu L.Y."/>
            <person name="Hernandez A.G."/>
            <person name="Wright C.L."/>
            <person name="Bulone V."/>
            <person name="Tuskan G.A."/>
            <person name="Heath K."/>
            <person name="Zee F."/>
            <person name="Moore P.H."/>
            <person name="Sunkar R."/>
            <person name="Leebens-Mack J.H."/>
            <person name="Mockler T."/>
            <person name="Bennetzen J.L."/>
            <person name="Freeling M."/>
            <person name="Sankoff D."/>
            <person name="Paterson A.H."/>
            <person name="Zhu X."/>
            <person name="Yang X."/>
            <person name="Smith J.A."/>
            <person name="Cushman J.C."/>
            <person name="Paull R.E."/>
            <person name="Yu Q."/>
        </authorList>
    </citation>
    <scope>NUCLEOTIDE SEQUENCE [LARGE SCALE GENOMIC DNA]</scope>
    <source>
        <strain evidence="4">cv. F153</strain>
    </source>
</reference>
<organism evidence="4 5">
    <name type="scientific">Ananas comosus</name>
    <name type="common">Pineapple</name>
    <name type="synonym">Ananas ananas</name>
    <dbReference type="NCBI Taxonomy" id="4615"/>
    <lineage>
        <taxon>Eukaryota</taxon>
        <taxon>Viridiplantae</taxon>
        <taxon>Streptophyta</taxon>
        <taxon>Embryophyta</taxon>
        <taxon>Tracheophyta</taxon>
        <taxon>Spermatophyta</taxon>
        <taxon>Magnoliopsida</taxon>
        <taxon>Liliopsida</taxon>
        <taxon>Poales</taxon>
        <taxon>Bromeliaceae</taxon>
        <taxon>Bromelioideae</taxon>
        <taxon>Ananas</taxon>
    </lineage>
</organism>
<evidence type="ECO:0000256" key="2">
    <source>
        <dbReference type="SAM" id="SignalP"/>
    </source>
</evidence>
<dbReference type="OrthoDB" id="1928574at2759"/>
<proteinExistence type="predicted"/>
<feature type="signal peptide" evidence="2">
    <location>
        <begin position="1"/>
        <end position="28"/>
    </location>
</feature>
<keyword evidence="1 2" id="KW-0732">Signal</keyword>
<evidence type="ECO:0000313" key="5">
    <source>
        <dbReference type="RefSeq" id="XP_020105787.1"/>
    </source>
</evidence>
<dbReference type="InterPro" id="IPR012946">
    <property type="entry name" value="X8"/>
</dbReference>
<evidence type="ECO:0000313" key="4">
    <source>
        <dbReference type="Proteomes" id="UP000515123"/>
    </source>
</evidence>
<feature type="domain" description="X8" evidence="3">
    <location>
        <begin position="40"/>
        <end position="123"/>
    </location>
</feature>
<sequence length="123" mass="13344">MARRAEALNMASMLTLSLALLLLSLISGETMRPVQGQQRTYCVAKPSTDEATLAANLNYACSQVDCGVLQRGGPCFYPDSLISHASVAMNLYYQSRGRNAWNCYFRSSGLIVTTDPSFGGCAY</sequence>
<evidence type="ECO:0000259" key="3">
    <source>
        <dbReference type="SMART" id="SM00768"/>
    </source>
</evidence>